<evidence type="ECO:0000313" key="2">
    <source>
        <dbReference type="Proteomes" id="UP001165960"/>
    </source>
</evidence>
<keyword evidence="2" id="KW-1185">Reference proteome</keyword>
<sequence>MSSWMLSPGAKHNTISVANQDSPPKENEDLEAALMTMNQEQKSQAALPGDPVNEQHPRNSAILPLQNLGVLATWPHIFQSYK</sequence>
<name>A0ACC2THB7_9FUNG</name>
<dbReference type="EMBL" id="QTSX02002870">
    <property type="protein sequence ID" value="KAJ9074109.1"/>
    <property type="molecule type" value="Genomic_DNA"/>
</dbReference>
<gene>
    <name evidence="1" type="ORF">DSO57_1009438</name>
</gene>
<comment type="caution">
    <text evidence="1">The sequence shown here is derived from an EMBL/GenBank/DDBJ whole genome shotgun (WGS) entry which is preliminary data.</text>
</comment>
<organism evidence="1 2">
    <name type="scientific">Entomophthora muscae</name>
    <dbReference type="NCBI Taxonomy" id="34485"/>
    <lineage>
        <taxon>Eukaryota</taxon>
        <taxon>Fungi</taxon>
        <taxon>Fungi incertae sedis</taxon>
        <taxon>Zoopagomycota</taxon>
        <taxon>Entomophthoromycotina</taxon>
        <taxon>Entomophthoromycetes</taxon>
        <taxon>Entomophthorales</taxon>
        <taxon>Entomophthoraceae</taxon>
        <taxon>Entomophthora</taxon>
    </lineage>
</organism>
<dbReference type="Proteomes" id="UP001165960">
    <property type="component" value="Unassembled WGS sequence"/>
</dbReference>
<accession>A0ACC2THB7</accession>
<evidence type="ECO:0000313" key="1">
    <source>
        <dbReference type="EMBL" id="KAJ9074109.1"/>
    </source>
</evidence>
<reference evidence="1" key="1">
    <citation type="submission" date="2022-04" db="EMBL/GenBank/DDBJ databases">
        <title>Genome of the entomopathogenic fungus Entomophthora muscae.</title>
        <authorList>
            <person name="Elya C."/>
            <person name="Lovett B.R."/>
            <person name="Lee E."/>
            <person name="Macias A.M."/>
            <person name="Hajek A.E."/>
            <person name="De Bivort B.L."/>
            <person name="Kasson M.T."/>
            <person name="De Fine Licht H.H."/>
            <person name="Stajich J.E."/>
        </authorList>
    </citation>
    <scope>NUCLEOTIDE SEQUENCE</scope>
    <source>
        <strain evidence="1">Berkeley</strain>
    </source>
</reference>
<proteinExistence type="predicted"/>
<protein>
    <submittedName>
        <fullName evidence="1">Uncharacterized protein</fullName>
    </submittedName>
</protein>